<accession>A0A090L5V0</accession>
<reference evidence="4" key="2">
    <citation type="submission" date="2020-12" db="UniProtKB">
        <authorList>
            <consortium name="WormBaseParasite"/>
        </authorList>
    </citation>
    <scope>IDENTIFICATION</scope>
</reference>
<dbReference type="WBParaSite" id="SRAE_1000114100.1">
    <property type="protein sequence ID" value="SRAE_1000114100.1"/>
    <property type="gene ID" value="WBGene00257744"/>
</dbReference>
<reference evidence="2 3" key="1">
    <citation type="submission" date="2014-09" db="EMBL/GenBank/DDBJ databases">
        <authorList>
            <person name="Martin A.A."/>
        </authorList>
    </citation>
    <scope>NUCLEOTIDE SEQUENCE</scope>
    <source>
        <strain evidence="3">ED321</strain>
        <strain evidence="2">ED321 Heterogonic</strain>
    </source>
</reference>
<name>A0A090L5V0_STRRB</name>
<keyword evidence="1" id="KW-0472">Membrane</keyword>
<evidence type="ECO:0000313" key="4">
    <source>
        <dbReference type="WBParaSite" id="SRAE_1000114100.1"/>
    </source>
</evidence>
<sequence>MLSASESAFIFFISLCIVISLILLLAGIHCFLQCRSYRNDNENSDSNLFDIIDLDKLIGRYEFIEKERLKRQSDNGNIYKQEIMPFECLKDKMFDGELYNNIMIMKKLSTSTEESTLPIYSSIDEENEKINKGTSKEISEDDIKTTNNVLEYQRTWKGLDDDLKMIPFPMFIDVECQTTETLDKVTAKEVLKQLLGFDKTTKSLETLV</sequence>
<dbReference type="EMBL" id="LN609528">
    <property type="protein sequence ID" value="CEF62874.1"/>
    <property type="molecule type" value="Genomic_DNA"/>
</dbReference>
<dbReference type="WormBase" id="SRAE_1000114100">
    <property type="protein sequence ID" value="SRP05568"/>
    <property type="gene ID" value="WBGene00257744"/>
</dbReference>
<dbReference type="CTD" id="36375239"/>
<evidence type="ECO:0000313" key="2">
    <source>
        <dbReference type="EMBL" id="CEF62874.1"/>
    </source>
</evidence>
<evidence type="ECO:0000256" key="1">
    <source>
        <dbReference type="SAM" id="Phobius"/>
    </source>
</evidence>
<dbReference type="GeneID" id="36375239"/>
<keyword evidence="3" id="KW-1185">Reference proteome</keyword>
<keyword evidence="1" id="KW-0812">Transmembrane</keyword>
<gene>
    <name evidence="2 4 5" type="ORF">SRAE_1000114100</name>
</gene>
<proteinExistence type="predicted"/>
<keyword evidence="1" id="KW-1133">Transmembrane helix</keyword>
<organism evidence="2">
    <name type="scientific">Strongyloides ratti</name>
    <name type="common">Parasitic roundworm</name>
    <dbReference type="NCBI Taxonomy" id="34506"/>
    <lineage>
        <taxon>Eukaryota</taxon>
        <taxon>Metazoa</taxon>
        <taxon>Ecdysozoa</taxon>
        <taxon>Nematoda</taxon>
        <taxon>Chromadorea</taxon>
        <taxon>Rhabditida</taxon>
        <taxon>Tylenchina</taxon>
        <taxon>Panagrolaimomorpha</taxon>
        <taxon>Strongyloidoidea</taxon>
        <taxon>Strongyloididae</taxon>
        <taxon>Strongyloides</taxon>
    </lineage>
</organism>
<dbReference type="AlphaFoldDB" id="A0A090L5V0"/>
<evidence type="ECO:0000313" key="5">
    <source>
        <dbReference type="WormBase" id="SRAE_1000114100"/>
    </source>
</evidence>
<evidence type="ECO:0000313" key="3">
    <source>
        <dbReference type="Proteomes" id="UP000035682"/>
    </source>
</evidence>
<dbReference type="RefSeq" id="XP_024502076.1">
    <property type="nucleotide sequence ID" value="XM_024648060.1"/>
</dbReference>
<protein>
    <submittedName>
        <fullName evidence="2 4">Uncharacterized protein</fullName>
    </submittedName>
</protein>
<feature type="transmembrane region" description="Helical" evidence="1">
    <location>
        <begin position="7"/>
        <end position="28"/>
    </location>
</feature>
<dbReference type="Proteomes" id="UP000035682">
    <property type="component" value="Unplaced"/>
</dbReference>